<feature type="region of interest" description="Disordered" evidence="1">
    <location>
        <begin position="60"/>
        <end position="87"/>
    </location>
</feature>
<dbReference type="AlphaFoldDB" id="B0DQW2"/>
<dbReference type="KEGG" id="lbc:LACBIDRAFT_307865"/>
<evidence type="ECO:0000256" key="1">
    <source>
        <dbReference type="SAM" id="MobiDB-lite"/>
    </source>
</evidence>
<gene>
    <name evidence="2" type="ORF">LACBIDRAFT_307865</name>
</gene>
<reference evidence="2 3" key="1">
    <citation type="journal article" date="2008" name="Nature">
        <title>The genome of Laccaria bicolor provides insights into mycorrhizal symbiosis.</title>
        <authorList>
            <person name="Martin F."/>
            <person name="Aerts A."/>
            <person name="Ahren D."/>
            <person name="Brun A."/>
            <person name="Danchin E.G.J."/>
            <person name="Duchaussoy F."/>
            <person name="Gibon J."/>
            <person name="Kohler A."/>
            <person name="Lindquist E."/>
            <person name="Pereda V."/>
            <person name="Salamov A."/>
            <person name="Shapiro H.J."/>
            <person name="Wuyts J."/>
            <person name="Blaudez D."/>
            <person name="Buee M."/>
            <person name="Brokstein P."/>
            <person name="Canbaeck B."/>
            <person name="Cohen D."/>
            <person name="Courty P.E."/>
            <person name="Coutinho P.M."/>
            <person name="Delaruelle C."/>
            <person name="Detter J.C."/>
            <person name="Deveau A."/>
            <person name="DiFazio S."/>
            <person name="Duplessis S."/>
            <person name="Fraissinet-Tachet L."/>
            <person name="Lucic E."/>
            <person name="Frey-Klett P."/>
            <person name="Fourrey C."/>
            <person name="Feussner I."/>
            <person name="Gay G."/>
            <person name="Grimwood J."/>
            <person name="Hoegger P.J."/>
            <person name="Jain P."/>
            <person name="Kilaru S."/>
            <person name="Labbe J."/>
            <person name="Lin Y.C."/>
            <person name="Legue V."/>
            <person name="Le Tacon F."/>
            <person name="Marmeisse R."/>
            <person name="Melayah D."/>
            <person name="Montanini B."/>
            <person name="Muratet M."/>
            <person name="Nehls U."/>
            <person name="Niculita-Hirzel H."/>
            <person name="Oudot-Le Secq M.P."/>
            <person name="Peter M."/>
            <person name="Quesneville H."/>
            <person name="Rajashekar B."/>
            <person name="Reich M."/>
            <person name="Rouhier N."/>
            <person name="Schmutz J."/>
            <person name="Yin T."/>
            <person name="Chalot M."/>
            <person name="Henrissat B."/>
            <person name="Kuees U."/>
            <person name="Lucas S."/>
            <person name="Van de Peer Y."/>
            <person name="Podila G.K."/>
            <person name="Polle A."/>
            <person name="Pukkila P.J."/>
            <person name="Richardson P.M."/>
            <person name="Rouze P."/>
            <person name="Sanders I.R."/>
            <person name="Stajich J.E."/>
            <person name="Tunlid A."/>
            <person name="Tuskan G."/>
            <person name="Grigoriev I.V."/>
        </authorList>
    </citation>
    <scope>NUCLEOTIDE SEQUENCE [LARGE SCALE GENOMIC DNA]</scope>
    <source>
        <strain evidence="3">S238N-H82 / ATCC MYA-4686</strain>
    </source>
</reference>
<dbReference type="RefSeq" id="XP_001886379.1">
    <property type="nucleotide sequence ID" value="XM_001886344.1"/>
</dbReference>
<organism evidence="3">
    <name type="scientific">Laccaria bicolor (strain S238N-H82 / ATCC MYA-4686)</name>
    <name type="common">Bicoloured deceiver</name>
    <name type="synonym">Laccaria laccata var. bicolor</name>
    <dbReference type="NCBI Taxonomy" id="486041"/>
    <lineage>
        <taxon>Eukaryota</taxon>
        <taxon>Fungi</taxon>
        <taxon>Dikarya</taxon>
        <taxon>Basidiomycota</taxon>
        <taxon>Agaricomycotina</taxon>
        <taxon>Agaricomycetes</taxon>
        <taxon>Agaricomycetidae</taxon>
        <taxon>Agaricales</taxon>
        <taxon>Agaricineae</taxon>
        <taxon>Hydnangiaceae</taxon>
        <taxon>Laccaria</taxon>
    </lineage>
</organism>
<dbReference type="InParanoid" id="B0DQW2"/>
<dbReference type="HOGENOM" id="CLU_2483744_0_0_1"/>
<dbReference type="GeneID" id="6082018"/>
<feature type="compositionally biased region" description="Polar residues" evidence="1">
    <location>
        <begin position="76"/>
        <end position="87"/>
    </location>
</feature>
<protein>
    <submittedName>
        <fullName evidence="2">Predicted protein</fullName>
    </submittedName>
</protein>
<dbReference type="EMBL" id="DS547127">
    <property type="protein sequence ID" value="EDR02956.1"/>
    <property type="molecule type" value="Genomic_DNA"/>
</dbReference>
<name>B0DQW2_LACBS</name>
<evidence type="ECO:0000313" key="3">
    <source>
        <dbReference type="Proteomes" id="UP000001194"/>
    </source>
</evidence>
<sequence length="87" mass="9509">MLSAQASGVTAPSISVCLWRCLKVCTSCRNPCSLDLPLILSFPLPLQPPSPPRLFHTLRRRSNNGTKHSLPRHTRPCQSTVTPSSTS</sequence>
<proteinExistence type="predicted"/>
<accession>B0DQW2</accession>
<dbReference type="Proteomes" id="UP000001194">
    <property type="component" value="Unassembled WGS sequence"/>
</dbReference>
<evidence type="ECO:0000313" key="2">
    <source>
        <dbReference type="EMBL" id="EDR02956.1"/>
    </source>
</evidence>
<keyword evidence="3" id="KW-1185">Reference proteome</keyword>